<accession>A0A9N9G6S2</accession>
<evidence type="ECO:0000256" key="7">
    <source>
        <dbReference type="ARBA" id="ARBA00022801"/>
    </source>
</evidence>
<keyword evidence="11" id="KW-0325">Glycoprotein</keyword>
<evidence type="ECO:0000256" key="11">
    <source>
        <dbReference type="ARBA" id="ARBA00023180"/>
    </source>
</evidence>
<keyword evidence="12" id="KW-0449">Lipoprotein</keyword>
<organism evidence="17 18">
    <name type="scientific">Acaulospora morrowiae</name>
    <dbReference type="NCBI Taxonomy" id="94023"/>
    <lineage>
        <taxon>Eukaryota</taxon>
        <taxon>Fungi</taxon>
        <taxon>Fungi incertae sedis</taxon>
        <taxon>Mucoromycota</taxon>
        <taxon>Glomeromycotina</taxon>
        <taxon>Glomeromycetes</taxon>
        <taxon>Diversisporales</taxon>
        <taxon>Acaulosporaceae</taxon>
        <taxon>Acaulospora</taxon>
    </lineage>
</organism>
<dbReference type="GO" id="GO:0005886">
    <property type="term" value="C:plasma membrane"/>
    <property type="evidence" value="ECO:0007669"/>
    <property type="project" value="UniProtKB-SubCell"/>
</dbReference>
<evidence type="ECO:0000313" key="17">
    <source>
        <dbReference type="EMBL" id="CAG8585398.1"/>
    </source>
</evidence>
<evidence type="ECO:0000313" key="18">
    <source>
        <dbReference type="Proteomes" id="UP000789342"/>
    </source>
</evidence>
<dbReference type="PROSITE" id="PS00141">
    <property type="entry name" value="ASP_PROTEASE"/>
    <property type="match status" value="1"/>
</dbReference>
<keyword evidence="4 15" id="KW-0645">Protease</keyword>
<dbReference type="EMBL" id="CAJVPV010005132">
    <property type="protein sequence ID" value="CAG8585398.1"/>
    <property type="molecule type" value="Genomic_DNA"/>
</dbReference>
<comment type="subcellular location">
    <subcellularLocation>
        <location evidence="1">Cell membrane</location>
    </subcellularLocation>
</comment>
<evidence type="ECO:0000256" key="8">
    <source>
        <dbReference type="ARBA" id="ARBA00023136"/>
    </source>
</evidence>
<keyword evidence="3" id="KW-1003">Cell membrane</keyword>
<keyword evidence="6 15" id="KW-0064">Aspartyl protease</keyword>
<keyword evidence="7 15" id="KW-0378">Hydrolase</keyword>
<gene>
    <name evidence="17" type="ORF">AMORRO_LOCUS7102</name>
</gene>
<keyword evidence="8" id="KW-0472">Membrane</keyword>
<evidence type="ECO:0000256" key="2">
    <source>
        <dbReference type="ARBA" id="ARBA00007447"/>
    </source>
</evidence>
<protein>
    <submittedName>
        <fullName evidence="17">7213_t:CDS:1</fullName>
    </submittedName>
</protein>
<sequence length="400" mass="44031">MKRLIFYLISFAIVAILGVVTYPITDSSSAITFFRYRRMVALEKYAQKLQRTESLVQGSYVDLTEYNSSYAKTPSTAFAKDDSLDYYYYIQISIGGQDFNVLLDTGSSNLWIPNKDCTSSACVNHNKFDSSQSSTFKPSNYYWIIYYGISITSSVYGIVGQDTVKVAGLTSEDQTFGLAIYESDDFAPYSFDGILGLGLDSLNTMPAPTLVSALVEQNQIEPLFGIHLSHYLNFSDQSSITFGGVDESQFRGEITFNPVSNPAGYWQIDVDDVLVDNSPVGFTGKNAITDTGTTEIYLPLADAQAIHDLIPGSWLAPTKDFFIIPCDHSAVVAFKFGGVSYEMPAMDLIFYPIGGNECISNIAVGAINGSDTWLVGATFLKNVYSVYDLNRTSIGFAHNR</sequence>
<dbReference type="InterPro" id="IPR034164">
    <property type="entry name" value="Pepsin-like_dom"/>
</dbReference>
<dbReference type="FunFam" id="2.40.70.10:FF:000008">
    <property type="entry name" value="Cathepsin D"/>
    <property type="match status" value="1"/>
</dbReference>
<dbReference type="PROSITE" id="PS51767">
    <property type="entry name" value="PEPTIDASE_A1"/>
    <property type="match status" value="1"/>
</dbReference>
<evidence type="ECO:0000256" key="1">
    <source>
        <dbReference type="ARBA" id="ARBA00004236"/>
    </source>
</evidence>
<evidence type="ECO:0000256" key="12">
    <source>
        <dbReference type="ARBA" id="ARBA00023288"/>
    </source>
</evidence>
<evidence type="ECO:0000259" key="16">
    <source>
        <dbReference type="PROSITE" id="PS51767"/>
    </source>
</evidence>
<reference evidence="17" key="1">
    <citation type="submission" date="2021-06" db="EMBL/GenBank/DDBJ databases">
        <authorList>
            <person name="Kallberg Y."/>
            <person name="Tangrot J."/>
            <person name="Rosling A."/>
        </authorList>
    </citation>
    <scope>NUCLEOTIDE SEQUENCE</scope>
    <source>
        <strain evidence="17">CL551</strain>
    </source>
</reference>
<evidence type="ECO:0000256" key="13">
    <source>
        <dbReference type="PIRSR" id="PIRSR601461-1"/>
    </source>
</evidence>
<keyword evidence="10 14" id="KW-1015">Disulfide bond</keyword>
<comment type="similarity">
    <text evidence="2 15">Belongs to the peptidase A1 family.</text>
</comment>
<dbReference type="PRINTS" id="PR00792">
    <property type="entry name" value="PEPSIN"/>
</dbReference>
<evidence type="ECO:0000256" key="3">
    <source>
        <dbReference type="ARBA" id="ARBA00022475"/>
    </source>
</evidence>
<evidence type="ECO:0000256" key="14">
    <source>
        <dbReference type="PIRSR" id="PIRSR601461-2"/>
    </source>
</evidence>
<evidence type="ECO:0000256" key="4">
    <source>
        <dbReference type="ARBA" id="ARBA00022670"/>
    </source>
</evidence>
<feature type="active site" evidence="13">
    <location>
        <position position="290"/>
    </location>
</feature>
<dbReference type="InterPro" id="IPR001969">
    <property type="entry name" value="Aspartic_peptidase_AS"/>
</dbReference>
<keyword evidence="18" id="KW-1185">Reference proteome</keyword>
<dbReference type="Pfam" id="PF00026">
    <property type="entry name" value="Asp"/>
    <property type="match status" value="1"/>
</dbReference>
<evidence type="ECO:0000256" key="6">
    <source>
        <dbReference type="ARBA" id="ARBA00022750"/>
    </source>
</evidence>
<name>A0A9N9G6S2_9GLOM</name>
<dbReference type="SUPFAM" id="SSF50630">
    <property type="entry name" value="Acid proteases"/>
    <property type="match status" value="1"/>
</dbReference>
<feature type="domain" description="Peptidase A1" evidence="16">
    <location>
        <begin position="88"/>
        <end position="397"/>
    </location>
</feature>
<keyword evidence="5" id="KW-0732">Signal</keyword>
<comment type="caution">
    <text evidence="17">The sequence shown here is derived from an EMBL/GenBank/DDBJ whole genome shotgun (WGS) entry which is preliminary data.</text>
</comment>
<dbReference type="OrthoDB" id="15189at2759"/>
<dbReference type="Gene3D" id="2.40.70.10">
    <property type="entry name" value="Acid Proteases"/>
    <property type="match status" value="2"/>
</dbReference>
<evidence type="ECO:0000256" key="9">
    <source>
        <dbReference type="ARBA" id="ARBA00023145"/>
    </source>
</evidence>
<dbReference type="Proteomes" id="UP000789342">
    <property type="component" value="Unassembled WGS sequence"/>
</dbReference>
<proteinExistence type="inferred from homology"/>
<keyword evidence="9" id="KW-0865">Zymogen</keyword>
<dbReference type="PANTHER" id="PTHR47966:SF75">
    <property type="entry name" value="ENDOPEPTIDASE (CTSD), PUTATIVE (AFU_ORTHOLOGUE AFUA_4G07040)-RELATED"/>
    <property type="match status" value="1"/>
</dbReference>
<evidence type="ECO:0000256" key="10">
    <source>
        <dbReference type="ARBA" id="ARBA00023157"/>
    </source>
</evidence>
<dbReference type="AlphaFoldDB" id="A0A9N9G6S2"/>
<dbReference type="GO" id="GO:0004190">
    <property type="term" value="F:aspartic-type endopeptidase activity"/>
    <property type="evidence" value="ECO:0007669"/>
    <property type="project" value="UniProtKB-KW"/>
</dbReference>
<feature type="disulfide bond" evidence="14">
    <location>
        <begin position="117"/>
        <end position="122"/>
    </location>
</feature>
<evidence type="ECO:0000256" key="15">
    <source>
        <dbReference type="RuleBase" id="RU000454"/>
    </source>
</evidence>
<feature type="active site" evidence="13">
    <location>
        <position position="104"/>
    </location>
</feature>
<dbReference type="FunFam" id="2.40.70.10:FF:000060">
    <property type="entry name" value="Aspartic-type endopeptidase ctsD"/>
    <property type="match status" value="1"/>
</dbReference>
<dbReference type="GO" id="GO:0006508">
    <property type="term" value="P:proteolysis"/>
    <property type="evidence" value="ECO:0007669"/>
    <property type="project" value="UniProtKB-KW"/>
</dbReference>
<dbReference type="InterPro" id="IPR033121">
    <property type="entry name" value="PEPTIDASE_A1"/>
</dbReference>
<dbReference type="CDD" id="cd05471">
    <property type="entry name" value="pepsin_like"/>
    <property type="match status" value="1"/>
</dbReference>
<evidence type="ECO:0000256" key="5">
    <source>
        <dbReference type="ARBA" id="ARBA00022729"/>
    </source>
</evidence>
<dbReference type="InterPro" id="IPR021109">
    <property type="entry name" value="Peptidase_aspartic_dom_sf"/>
</dbReference>
<dbReference type="InterPro" id="IPR001461">
    <property type="entry name" value="Aspartic_peptidase_A1"/>
</dbReference>
<dbReference type="PANTHER" id="PTHR47966">
    <property type="entry name" value="BETA-SITE APP-CLEAVING ENZYME, ISOFORM A-RELATED"/>
    <property type="match status" value="1"/>
</dbReference>